<reference evidence="1 2" key="1">
    <citation type="journal article" date="2020" name="Cell">
        <title>Large-Scale Comparative Analyses of Tick Genomes Elucidate Their Genetic Diversity and Vector Capacities.</title>
        <authorList>
            <consortium name="Tick Genome and Microbiome Consortium (TIGMIC)"/>
            <person name="Jia N."/>
            <person name="Wang J."/>
            <person name="Shi W."/>
            <person name="Du L."/>
            <person name="Sun Y."/>
            <person name="Zhan W."/>
            <person name="Jiang J.F."/>
            <person name="Wang Q."/>
            <person name="Zhang B."/>
            <person name="Ji P."/>
            <person name="Bell-Sakyi L."/>
            <person name="Cui X.M."/>
            <person name="Yuan T.T."/>
            <person name="Jiang B.G."/>
            <person name="Yang W.F."/>
            <person name="Lam T.T."/>
            <person name="Chang Q.C."/>
            <person name="Ding S.J."/>
            <person name="Wang X.J."/>
            <person name="Zhu J.G."/>
            <person name="Ruan X.D."/>
            <person name="Zhao L."/>
            <person name="Wei J.T."/>
            <person name="Ye R.Z."/>
            <person name="Que T.C."/>
            <person name="Du C.H."/>
            <person name="Zhou Y.H."/>
            <person name="Cheng J.X."/>
            <person name="Dai P.F."/>
            <person name="Guo W.B."/>
            <person name="Han X.H."/>
            <person name="Huang E.J."/>
            <person name="Li L.F."/>
            <person name="Wei W."/>
            <person name="Gao Y.C."/>
            <person name="Liu J.Z."/>
            <person name="Shao H.Z."/>
            <person name="Wang X."/>
            <person name="Wang C.C."/>
            <person name="Yang T.C."/>
            <person name="Huo Q.B."/>
            <person name="Li W."/>
            <person name="Chen H.Y."/>
            <person name="Chen S.E."/>
            <person name="Zhou L.G."/>
            <person name="Ni X.B."/>
            <person name="Tian J.H."/>
            <person name="Sheng Y."/>
            <person name="Liu T."/>
            <person name="Pan Y.S."/>
            <person name="Xia L.Y."/>
            <person name="Li J."/>
            <person name="Zhao F."/>
            <person name="Cao W.C."/>
        </authorList>
    </citation>
    <scope>NUCLEOTIDE SEQUENCE [LARGE SCALE GENOMIC DNA]</scope>
    <source>
        <strain evidence="1">Iper-2018</strain>
    </source>
</reference>
<gene>
    <name evidence="1" type="ORF">HPB47_026520</name>
</gene>
<comment type="caution">
    <text evidence="1">The sequence shown here is derived from an EMBL/GenBank/DDBJ whole genome shotgun (WGS) entry which is preliminary data.</text>
</comment>
<accession>A0AC60PZ61</accession>
<keyword evidence="2" id="KW-1185">Reference proteome</keyword>
<evidence type="ECO:0000313" key="1">
    <source>
        <dbReference type="EMBL" id="KAG0426390.1"/>
    </source>
</evidence>
<organism evidence="1 2">
    <name type="scientific">Ixodes persulcatus</name>
    <name type="common">Taiga tick</name>
    <dbReference type="NCBI Taxonomy" id="34615"/>
    <lineage>
        <taxon>Eukaryota</taxon>
        <taxon>Metazoa</taxon>
        <taxon>Ecdysozoa</taxon>
        <taxon>Arthropoda</taxon>
        <taxon>Chelicerata</taxon>
        <taxon>Arachnida</taxon>
        <taxon>Acari</taxon>
        <taxon>Parasitiformes</taxon>
        <taxon>Ixodida</taxon>
        <taxon>Ixodoidea</taxon>
        <taxon>Ixodidae</taxon>
        <taxon>Ixodinae</taxon>
        <taxon>Ixodes</taxon>
    </lineage>
</organism>
<name>A0AC60PZ61_IXOPE</name>
<dbReference type="Proteomes" id="UP000805193">
    <property type="component" value="Unassembled WGS sequence"/>
</dbReference>
<dbReference type="EMBL" id="JABSTQ010009724">
    <property type="protein sequence ID" value="KAG0426390.1"/>
    <property type="molecule type" value="Genomic_DNA"/>
</dbReference>
<proteinExistence type="predicted"/>
<sequence>MVAADTPRKRIDDGSSRTEQKPRAWRTGHIRRDCRAPRCPECRAFGHEQDDCVRFYARAPGRGVNDDYADDGMDEEEAERAAAPSAAPTPGVTDYAPGTVLAEDSASPPKPPATAAPATPPAAERQSEASQESDLVGAAPVPAVVSPEQTCAHDSDDQLPPRKKPRSKWTREWLARVYQQGAYENLMRELALEDSEAYRRWIWMDTGSFEDLLARVKSRIEKRDTNFRLCVPAGERLAITLRYLN</sequence>
<evidence type="ECO:0000313" key="2">
    <source>
        <dbReference type="Proteomes" id="UP000805193"/>
    </source>
</evidence>
<protein>
    <submittedName>
        <fullName evidence="1">Uncharacterized protein</fullName>
    </submittedName>
</protein>